<name>A0A316TKH2_9ACTN</name>
<evidence type="ECO:0000256" key="1">
    <source>
        <dbReference type="ARBA" id="ARBA00023002"/>
    </source>
</evidence>
<dbReference type="EMBL" id="QGDD01000005">
    <property type="protein sequence ID" value="PWN02734.1"/>
    <property type="molecule type" value="Genomic_DNA"/>
</dbReference>
<dbReference type="PANTHER" id="PTHR35176">
    <property type="entry name" value="HEME OXYGENASE HI_0854-RELATED"/>
    <property type="match status" value="1"/>
</dbReference>
<dbReference type="SUPFAM" id="SSF50475">
    <property type="entry name" value="FMN-binding split barrel"/>
    <property type="match status" value="1"/>
</dbReference>
<keyword evidence="1" id="KW-0560">Oxidoreductase</keyword>
<reference evidence="3 4" key="1">
    <citation type="submission" date="2018-05" db="EMBL/GenBank/DDBJ databases">
        <title>Nocardioides silvaticus genome.</title>
        <authorList>
            <person name="Li C."/>
            <person name="Wang G."/>
        </authorList>
    </citation>
    <scope>NUCLEOTIDE SEQUENCE [LARGE SCALE GENOMIC DNA]</scope>
    <source>
        <strain evidence="3 4">CCTCC AB 2018079</strain>
    </source>
</reference>
<dbReference type="PANTHER" id="PTHR35176:SF1">
    <property type="entry name" value="F420H(2)-DEPENDENT BILIVERDIN REDUCTASE"/>
    <property type="match status" value="1"/>
</dbReference>
<comment type="caution">
    <text evidence="3">The sequence shown here is derived from an EMBL/GenBank/DDBJ whole genome shotgun (WGS) entry which is preliminary data.</text>
</comment>
<dbReference type="OrthoDB" id="4551790at2"/>
<dbReference type="Gene3D" id="2.30.110.10">
    <property type="entry name" value="Electron Transport, Fmn-binding Protein, Chain A"/>
    <property type="match status" value="1"/>
</dbReference>
<dbReference type="RefSeq" id="WP_109694558.1">
    <property type="nucleotide sequence ID" value="NZ_QGDD01000005.1"/>
</dbReference>
<accession>A0A316TKH2</accession>
<organism evidence="3 4">
    <name type="scientific">Nocardioides silvaticus</name>
    <dbReference type="NCBI Taxonomy" id="2201891"/>
    <lineage>
        <taxon>Bacteria</taxon>
        <taxon>Bacillati</taxon>
        <taxon>Actinomycetota</taxon>
        <taxon>Actinomycetes</taxon>
        <taxon>Propionibacteriales</taxon>
        <taxon>Nocardioidaceae</taxon>
        <taxon>Nocardioides</taxon>
    </lineage>
</organism>
<dbReference type="Proteomes" id="UP000245507">
    <property type="component" value="Unassembled WGS sequence"/>
</dbReference>
<evidence type="ECO:0000313" key="3">
    <source>
        <dbReference type="EMBL" id="PWN02734.1"/>
    </source>
</evidence>
<dbReference type="GO" id="GO:0005829">
    <property type="term" value="C:cytosol"/>
    <property type="evidence" value="ECO:0007669"/>
    <property type="project" value="TreeGrafter"/>
</dbReference>
<dbReference type="GO" id="GO:0016627">
    <property type="term" value="F:oxidoreductase activity, acting on the CH-CH group of donors"/>
    <property type="evidence" value="ECO:0007669"/>
    <property type="project" value="TreeGrafter"/>
</dbReference>
<dbReference type="GO" id="GO:0016746">
    <property type="term" value="F:acyltransferase activity"/>
    <property type="evidence" value="ECO:0007669"/>
    <property type="project" value="UniProtKB-KW"/>
</dbReference>
<keyword evidence="3" id="KW-0012">Acyltransferase</keyword>
<keyword evidence="4" id="KW-1185">Reference proteome</keyword>
<dbReference type="InterPro" id="IPR011576">
    <property type="entry name" value="Pyridox_Oxase_N"/>
</dbReference>
<dbReference type="InterPro" id="IPR052019">
    <property type="entry name" value="F420H2_bilvrd_red/Heme_oxyg"/>
</dbReference>
<dbReference type="InterPro" id="IPR012349">
    <property type="entry name" value="Split_barrel_FMN-bd"/>
</dbReference>
<dbReference type="Pfam" id="PF01243">
    <property type="entry name" value="PNPOx_N"/>
    <property type="match status" value="1"/>
</dbReference>
<dbReference type="NCBIfam" id="TIGR03618">
    <property type="entry name" value="Rv1155_F420"/>
    <property type="match status" value="1"/>
</dbReference>
<dbReference type="AlphaFoldDB" id="A0A316TKH2"/>
<keyword evidence="3" id="KW-0808">Transferase</keyword>
<protein>
    <submittedName>
        <fullName evidence="3">Acyltransferase</fullName>
    </submittedName>
</protein>
<dbReference type="GO" id="GO:0070967">
    <property type="term" value="F:coenzyme F420 binding"/>
    <property type="evidence" value="ECO:0007669"/>
    <property type="project" value="TreeGrafter"/>
</dbReference>
<evidence type="ECO:0000259" key="2">
    <source>
        <dbReference type="Pfam" id="PF01243"/>
    </source>
</evidence>
<dbReference type="InterPro" id="IPR019920">
    <property type="entry name" value="F420-binding_dom_put"/>
</dbReference>
<evidence type="ECO:0000313" key="4">
    <source>
        <dbReference type="Proteomes" id="UP000245507"/>
    </source>
</evidence>
<gene>
    <name evidence="3" type="ORF">DJ010_13220</name>
</gene>
<sequence length="140" mass="15671">MTSWTPGWDAFPAALLEFWTERHLCSISSVRPDGRPHAVPVGVALDHEQQCAWVITSRSARKVRNIQAGPADGLPVAACQVDGRRWSTLEGRARVLTDADAVRRAEHCYANRYRVPRENPDRVAIRIEVDRFLLSSTLAP</sequence>
<proteinExistence type="predicted"/>
<feature type="domain" description="Pyridoxamine 5'-phosphate oxidase N-terminal" evidence="2">
    <location>
        <begin position="12"/>
        <end position="132"/>
    </location>
</feature>